<keyword evidence="14" id="KW-1185">Reference proteome</keyword>
<evidence type="ECO:0000256" key="6">
    <source>
        <dbReference type="ARBA" id="ARBA00022679"/>
    </source>
</evidence>
<comment type="catalytic activity">
    <reaction evidence="1">
        <text>ATP + protein L-histidine = ADP + protein N-phospho-L-histidine.</text>
        <dbReference type="EC" id="2.7.13.3"/>
    </reaction>
</comment>
<dbReference type="RefSeq" id="WP_011466779.1">
    <property type="nucleotide sequence ID" value="NC_007912.1"/>
</dbReference>
<name>Q21P24_SACD2</name>
<evidence type="ECO:0000256" key="7">
    <source>
        <dbReference type="ARBA" id="ARBA00022741"/>
    </source>
</evidence>
<dbReference type="PROSITE" id="PS50885">
    <property type="entry name" value="HAMP"/>
    <property type="match status" value="1"/>
</dbReference>
<dbReference type="Pfam" id="PF02518">
    <property type="entry name" value="HATPase_c"/>
    <property type="match status" value="1"/>
</dbReference>
<dbReference type="SUPFAM" id="SSF47384">
    <property type="entry name" value="Homodimeric domain of signal transducing histidine kinase"/>
    <property type="match status" value="1"/>
</dbReference>
<feature type="domain" description="Histidine kinase" evidence="11">
    <location>
        <begin position="214"/>
        <end position="422"/>
    </location>
</feature>
<evidence type="ECO:0000256" key="2">
    <source>
        <dbReference type="ARBA" id="ARBA00004651"/>
    </source>
</evidence>
<dbReference type="PANTHER" id="PTHR44936">
    <property type="entry name" value="SENSOR PROTEIN CREC"/>
    <property type="match status" value="1"/>
</dbReference>
<accession>Q21P24</accession>
<dbReference type="Proteomes" id="UP000001947">
    <property type="component" value="Chromosome"/>
</dbReference>
<dbReference type="AlphaFoldDB" id="Q21P24"/>
<evidence type="ECO:0000313" key="13">
    <source>
        <dbReference type="EMBL" id="ABD79555.1"/>
    </source>
</evidence>
<dbReference type="PRINTS" id="PR00344">
    <property type="entry name" value="BCTRLSENSOR"/>
</dbReference>
<dbReference type="SMART" id="SM00388">
    <property type="entry name" value="HisKA"/>
    <property type="match status" value="1"/>
</dbReference>
<comment type="subcellular location">
    <subcellularLocation>
        <location evidence="2">Cell membrane</location>
        <topology evidence="2">Multi-pass membrane protein</topology>
    </subcellularLocation>
</comment>
<dbReference type="OrthoDB" id="9804645at2"/>
<keyword evidence="10" id="KW-0472">Membrane</keyword>
<dbReference type="CDD" id="cd06225">
    <property type="entry name" value="HAMP"/>
    <property type="match status" value="1"/>
</dbReference>
<dbReference type="Gene3D" id="1.10.287.130">
    <property type="match status" value="1"/>
</dbReference>
<dbReference type="InterPro" id="IPR003660">
    <property type="entry name" value="HAMP_dom"/>
</dbReference>
<reference evidence="13 14" key="1">
    <citation type="journal article" date="2008" name="PLoS Genet.">
        <title>Complete genome sequence of the complex carbohydrate-degrading marine bacterium, Saccharophagus degradans strain 2-40 T.</title>
        <authorList>
            <person name="Weiner R.M."/>
            <person name="Taylor L.E.II."/>
            <person name="Henrissat B."/>
            <person name="Hauser L."/>
            <person name="Land M."/>
            <person name="Coutinho P.M."/>
            <person name="Rancurel C."/>
            <person name="Saunders E.H."/>
            <person name="Longmire A.G."/>
            <person name="Zhang H."/>
            <person name="Bayer E.A."/>
            <person name="Gilbert H.J."/>
            <person name="Larimer F."/>
            <person name="Zhulin I.B."/>
            <person name="Ekborg N.A."/>
            <person name="Lamed R."/>
            <person name="Richardson P.M."/>
            <person name="Borovok I."/>
            <person name="Hutcheson S."/>
        </authorList>
    </citation>
    <scope>NUCLEOTIDE SEQUENCE [LARGE SCALE GENOMIC DNA]</scope>
    <source>
        <strain evidence="14">2-40 / ATCC 43961 / DSM 17024</strain>
    </source>
</reference>
<dbReference type="EC" id="2.7.13.3" evidence="3"/>
<keyword evidence="10" id="KW-1133">Transmembrane helix</keyword>
<dbReference type="KEGG" id="sde:Sde_0291"/>
<evidence type="ECO:0000259" key="12">
    <source>
        <dbReference type="PROSITE" id="PS50885"/>
    </source>
</evidence>
<dbReference type="PANTHER" id="PTHR44936:SF10">
    <property type="entry name" value="SENSOR PROTEIN RSTB"/>
    <property type="match status" value="1"/>
</dbReference>
<dbReference type="InterPro" id="IPR003594">
    <property type="entry name" value="HATPase_dom"/>
</dbReference>
<organism evidence="13 14">
    <name type="scientific">Saccharophagus degradans (strain 2-40 / ATCC 43961 / DSM 17024)</name>
    <dbReference type="NCBI Taxonomy" id="203122"/>
    <lineage>
        <taxon>Bacteria</taxon>
        <taxon>Pseudomonadati</taxon>
        <taxon>Pseudomonadota</taxon>
        <taxon>Gammaproteobacteria</taxon>
        <taxon>Cellvibrionales</taxon>
        <taxon>Cellvibrionaceae</taxon>
        <taxon>Saccharophagus</taxon>
    </lineage>
</organism>
<dbReference type="InterPro" id="IPR036890">
    <property type="entry name" value="HATPase_C_sf"/>
</dbReference>
<gene>
    <name evidence="13" type="ordered locus">Sde_0291</name>
</gene>
<dbReference type="InterPro" id="IPR003661">
    <property type="entry name" value="HisK_dim/P_dom"/>
</dbReference>
<dbReference type="STRING" id="203122.Sde_0291"/>
<sequence length="424" mass="47360">MSRIVVSLLLITFAGIIASGWIIDNAFSRYSQQAHSQYQSADEHYGQGLAKLINASAQPQQLVQQWNASSERFISLLELSDLVLPHSLEQVLNTTGQITLQSQAGVTMYFAVPRHQLILAVNRPDIHTGINATQVIFTLAFYGAIFLVLMLWLTPLLLDLKRLRAAANAFGLGNLKQRIALSRWSHTRDIHSAFNAMADKIEQLLTDNKLLSNALSHELKTPLARLRFGFDMLAEEQDSARKQQYTHRINEDLNEMQSIINALLDYARLDSVEASVKKQVFNAQERLNNCVHAQWVDAKKIDIHNNHIAHVECDPKHFDLVLSNLIKNALLYSNSHIAIRTELTAAQLTLYVEDDGPGVSEHEIKNLFKPFVRGEHTAGQSGHGMGLAIVNRVAQWNKWQVTIGRSPSLGGAQFCIALPLGAQN</sequence>
<dbReference type="GO" id="GO:0000155">
    <property type="term" value="F:phosphorelay sensor kinase activity"/>
    <property type="evidence" value="ECO:0007669"/>
    <property type="project" value="InterPro"/>
</dbReference>
<evidence type="ECO:0000256" key="10">
    <source>
        <dbReference type="SAM" id="Phobius"/>
    </source>
</evidence>
<dbReference type="InterPro" id="IPR036097">
    <property type="entry name" value="HisK_dim/P_sf"/>
</dbReference>
<evidence type="ECO:0000256" key="3">
    <source>
        <dbReference type="ARBA" id="ARBA00012438"/>
    </source>
</evidence>
<keyword evidence="4" id="KW-1003">Cell membrane</keyword>
<evidence type="ECO:0000313" key="14">
    <source>
        <dbReference type="Proteomes" id="UP000001947"/>
    </source>
</evidence>
<evidence type="ECO:0000259" key="11">
    <source>
        <dbReference type="PROSITE" id="PS50109"/>
    </source>
</evidence>
<keyword evidence="5" id="KW-0597">Phosphoprotein</keyword>
<dbReference type="InterPro" id="IPR005467">
    <property type="entry name" value="His_kinase_dom"/>
</dbReference>
<evidence type="ECO:0000256" key="5">
    <source>
        <dbReference type="ARBA" id="ARBA00022553"/>
    </source>
</evidence>
<dbReference type="CDD" id="cd00082">
    <property type="entry name" value="HisKA"/>
    <property type="match status" value="1"/>
</dbReference>
<dbReference type="GeneID" id="98611994"/>
<dbReference type="GO" id="GO:0005524">
    <property type="term" value="F:ATP binding"/>
    <property type="evidence" value="ECO:0007669"/>
    <property type="project" value="UniProtKB-KW"/>
</dbReference>
<dbReference type="GO" id="GO:0005886">
    <property type="term" value="C:plasma membrane"/>
    <property type="evidence" value="ECO:0007669"/>
    <property type="project" value="UniProtKB-SubCell"/>
</dbReference>
<dbReference type="SMART" id="SM00387">
    <property type="entry name" value="HATPase_c"/>
    <property type="match status" value="1"/>
</dbReference>
<keyword evidence="7" id="KW-0547">Nucleotide-binding</keyword>
<keyword evidence="6" id="KW-0808">Transferase</keyword>
<evidence type="ECO:0000256" key="4">
    <source>
        <dbReference type="ARBA" id="ARBA00022475"/>
    </source>
</evidence>
<dbReference type="SUPFAM" id="SSF55874">
    <property type="entry name" value="ATPase domain of HSP90 chaperone/DNA topoisomerase II/histidine kinase"/>
    <property type="match status" value="1"/>
</dbReference>
<evidence type="ECO:0000256" key="9">
    <source>
        <dbReference type="ARBA" id="ARBA00022840"/>
    </source>
</evidence>
<dbReference type="EMBL" id="CP000282">
    <property type="protein sequence ID" value="ABD79555.1"/>
    <property type="molecule type" value="Genomic_DNA"/>
</dbReference>
<evidence type="ECO:0000256" key="1">
    <source>
        <dbReference type="ARBA" id="ARBA00000085"/>
    </source>
</evidence>
<dbReference type="Gene3D" id="3.30.565.10">
    <property type="entry name" value="Histidine kinase-like ATPase, C-terminal domain"/>
    <property type="match status" value="1"/>
</dbReference>
<dbReference type="eggNOG" id="COG2205">
    <property type="taxonomic scope" value="Bacteria"/>
</dbReference>
<dbReference type="HOGENOM" id="CLU_000445_89_27_6"/>
<feature type="transmembrane region" description="Helical" evidence="10">
    <location>
        <begin position="135"/>
        <end position="158"/>
    </location>
</feature>
<evidence type="ECO:0000256" key="8">
    <source>
        <dbReference type="ARBA" id="ARBA00022777"/>
    </source>
</evidence>
<keyword evidence="9 13" id="KW-0067">ATP-binding</keyword>
<dbReference type="PROSITE" id="PS50109">
    <property type="entry name" value="HIS_KIN"/>
    <property type="match status" value="1"/>
</dbReference>
<dbReference type="InterPro" id="IPR004358">
    <property type="entry name" value="Sig_transdc_His_kin-like_C"/>
</dbReference>
<dbReference type="Pfam" id="PF00512">
    <property type="entry name" value="HisKA"/>
    <property type="match status" value="1"/>
</dbReference>
<feature type="domain" description="HAMP" evidence="12">
    <location>
        <begin position="154"/>
        <end position="206"/>
    </location>
</feature>
<keyword evidence="8" id="KW-0418">Kinase</keyword>
<protein>
    <recommendedName>
        <fullName evidence="3">histidine kinase</fullName>
        <ecNumber evidence="3">2.7.13.3</ecNumber>
    </recommendedName>
</protein>
<dbReference type="InterPro" id="IPR050980">
    <property type="entry name" value="2C_sensor_his_kinase"/>
</dbReference>
<proteinExistence type="predicted"/>
<keyword evidence="10" id="KW-0812">Transmembrane</keyword>